<evidence type="ECO:0000313" key="7">
    <source>
        <dbReference type="EMBL" id="AFQ45895.1"/>
    </source>
</evidence>
<dbReference type="InterPro" id="IPR036764">
    <property type="entry name" value="Peptidase_Prp_sf"/>
</dbReference>
<dbReference type="EMBL" id="CP003629">
    <property type="protein sequence ID" value="AFQ45895.1"/>
    <property type="molecule type" value="Genomic_DNA"/>
</dbReference>
<accession>J7IVY0</accession>
<keyword evidence="1" id="KW-0690">Ribosome biogenesis</keyword>
<dbReference type="SUPFAM" id="SSF118010">
    <property type="entry name" value="TM1457-like"/>
    <property type="match status" value="1"/>
</dbReference>
<keyword evidence="7" id="KW-0689">Ribosomal protein</keyword>
<dbReference type="PANTHER" id="PTHR39178:SF1">
    <property type="entry name" value="RIBOSOMAL-PROCESSING CYSTEINE PROTEASE PRP"/>
    <property type="match status" value="1"/>
</dbReference>
<evidence type="ECO:0000256" key="2">
    <source>
        <dbReference type="ARBA" id="ARBA00022670"/>
    </source>
</evidence>
<dbReference type="eggNOG" id="COG2868">
    <property type="taxonomic scope" value="Bacteria"/>
</dbReference>
<evidence type="ECO:0000256" key="3">
    <source>
        <dbReference type="ARBA" id="ARBA00022801"/>
    </source>
</evidence>
<evidence type="ECO:0000256" key="6">
    <source>
        <dbReference type="ARBA" id="ARBA00044538"/>
    </source>
</evidence>
<gene>
    <name evidence="7" type="ordered locus">Desmer_4064</name>
</gene>
<protein>
    <recommendedName>
        <fullName evidence="6">Ribosomal processing cysteine protease Prp</fullName>
    </recommendedName>
</protein>
<dbReference type="GO" id="GO:0008234">
    <property type="term" value="F:cysteine-type peptidase activity"/>
    <property type="evidence" value="ECO:0007669"/>
    <property type="project" value="UniProtKB-KW"/>
</dbReference>
<keyword evidence="4" id="KW-0788">Thiol protease</keyword>
<dbReference type="Proteomes" id="UP000005262">
    <property type="component" value="Chromosome"/>
</dbReference>
<dbReference type="PANTHER" id="PTHR39178">
    <property type="entry name" value="HYPOTHETICAL RIBOSOME-ASSOCIATED PROTEIN"/>
    <property type="match status" value="1"/>
</dbReference>
<evidence type="ECO:0000256" key="1">
    <source>
        <dbReference type="ARBA" id="ARBA00022517"/>
    </source>
</evidence>
<reference evidence="8" key="2">
    <citation type="submission" date="2012-08" db="EMBL/GenBank/DDBJ databases">
        <title>Finished genome of Desulfosporosinus meridiei DSM 13257.</title>
        <authorList>
            <person name="Huntemann M."/>
            <person name="Wei C.-L."/>
            <person name="Han J."/>
            <person name="Detter J.C."/>
            <person name="Han C."/>
            <person name="Davenport K."/>
            <person name="Daligault H."/>
            <person name="Erkkila T."/>
            <person name="Gu W."/>
            <person name="Munk A.C.C."/>
            <person name="Teshima H."/>
            <person name="Xu Y."/>
            <person name="Chain P."/>
            <person name="Tapia R."/>
            <person name="Chen A."/>
            <person name="Krypides N."/>
            <person name="Mavromatis K."/>
            <person name="Markowitz V."/>
            <person name="Szeto E."/>
            <person name="Ivanova N."/>
            <person name="Mikhailova N."/>
            <person name="Ovchinnikova G."/>
            <person name="Pagani I."/>
            <person name="Pati A."/>
            <person name="Goodwin L."/>
            <person name="Peters L."/>
            <person name="Pitluck S."/>
            <person name="Woyke T."/>
            <person name="Pester M."/>
            <person name="Spring S."/>
            <person name="Ollivier B."/>
            <person name="Rattei T."/>
            <person name="Klenk H.-P."/>
            <person name="Wagner M."/>
            <person name="Loy A."/>
        </authorList>
    </citation>
    <scope>NUCLEOTIDE SEQUENCE [LARGE SCALE GENOMIC DNA]</scope>
    <source>
        <strain evidence="8">ATCC BAA-275 / DSM 13257 / NCIMB 13706 / S10</strain>
    </source>
</reference>
<evidence type="ECO:0000313" key="8">
    <source>
        <dbReference type="Proteomes" id="UP000005262"/>
    </source>
</evidence>
<dbReference type="Pfam" id="PF04327">
    <property type="entry name" value="Peptidase_Prp"/>
    <property type="match status" value="1"/>
</dbReference>
<dbReference type="KEGG" id="dmi:Desmer_4064"/>
<dbReference type="AlphaFoldDB" id="J7IVY0"/>
<sequence length="108" mass="12164">MWENDQGQIREFELSGHAGYAEEGRDIVCAGVSALSIAAVNGLERFLTVTPKVETRDGYISCQLIGEAEQDLEKAQLILQTMVLGIEQIQADYSEKYILIDRRRWTPC</sequence>
<name>J7IVY0_DESMD</name>
<proteinExistence type="inferred from homology"/>
<dbReference type="Gene3D" id="3.30.70.1490">
    <property type="entry name" value="Cysteine protease Prp"/>
    <property type="match status" value="1"/>
</dbReference>
<evidence type="ECO:0000256" key="4">
    <source>
        <dbReference type="ARBA" id="ARBA00022807"/>
    </source>
</evidence>
<reference evidence="7 8" key="1">
    <citation type="journal article" date="2012" name="J. Bacteriol.">
        <title>Complete genome sequences of Desulfosporosinus orientis DSM765T, Desulfosporosinus youngiae DSM17734T, Desulfosporosinus meridiei DSM13257T, and Desulfosporosinus acidiphilus DSM22704T.</title>
        <authorList>
            <person name="Pester M."/>
            <person name="Brambilla E."/>
            <person name="Alazard D."/>
            <person name="Rattei T."/>
            <person name="Weinmaier T."/>
            <person name="Han J."/>
            <person name="Lucas S."/>
            <person name="Lapidus A."/>
            <person name="Cheng J.F."/>
            <person name="Goodwin L."/>
            <person name="Pitluck S."/>
            <person name="Peters L."/>
            <person name="Ovchinnikova G."/>
            <person name="Teshima H."/>
            <person name="Detter J.C."/>
            <person name="Han C.S."/>
            <person name="Tapia R."/>
            <person name="Land M.L."/>
            <person name="Hauser L."/>
            <person name="Kyrpides N.C."/>
            <person name="Ivanova N.N."/>
            <person name="Pagani I."/>
            <person name="Huntmann M."/>
            <person name="Wei C.L."/>
            <person name="Davenport K.W."/>
            <person name="Daligault H."/>
            <person name="Chain P.S."/>
            <person name="Chen A."/>
            <person name="Mavromatis K."/>
            <person name="Markowitz V."/>
            <person name="Szeto E."/>
            <person name="Mikhailova N."/>
            <person name="Pati A."/>
            <person name="Wagner M."/>
            <person name="Woyke T."/>
            <person name="Ollivier B."/>
            <person name="Klenk H.P."/>
            <person name="Spring S."/>
            <person name="Loy A."/>
        </authorList>
    </citation>
    <scope>NUCLEOTIDE SEQUENCE [LARGE SCALE GENOMIC DNA]</scope>
    <source>
        <strain evidence="8">ATCC BAA-275 / DSM 13257 / NCIMB 13706 / S10</strain>
    </source>
</reference>
<dbReference type="GO" id="GO:0042254">
    <property type="term" value="P:ribosome biogenesis"/>
    <property type="evidence" value="ECO:0007669"/>
    <property type="project" value="UniProtKB-KW"/>
</dbReference>
<keyword evidence="7" id="KW-0687">Ribonucleoprotein</keyword>
<keyword evidence="8" id="KW-1185">Reference proteome</keyword>
<organism evidence="7 8">
    <name type="scientific">Desulfosporosinus meridiei (strain ATCC BAA-275 / DSM 13257 / KCTC 12902 / NCIMB 13706 / S10)</name>
    <dbReference type="NCBI Taxonomy" id="768704"/>
    <lineage>
        <taxon>Bacteria</taxon>
        <taxon>Bacillati</taxon>
        <taxon>Bacillota</taxon>
        <taxon>Clostridia</taxon>
        <taxon>Eubacteriales</taxon>
        <taxon>Desulfitobacteriaceae</taxon>
        <taxon>Desulfosporosinus</taxon>
    </lineage>
</organism>
<dbReference type="InterPro" id="IPR007422">
    <property type="entry name" value="Peptidase_Prp"/>
</dbReference>
<dbReference type="HOGENOM" id="CLU_140910_2_2_9"/>
<keyword evidence="2" id="KW-0645">Protease</keyword>
<comment type="similarity">
    <text evidence="5">Belongs to the Prp family.</text>
</comment>
<dbReference type="GO" id="GO:0005840">
    <property type="term" value="C:ribosome"/>
    <property type="evidence" value="ECO:0007669"/>
    <property type="project" value="UniProtKB-KW"/>
</dbReference>
<dbReference type="GO" id="GO:0006508">
    <property type="term" value="P:proteolysis"/>
    <property type="evidence" value="ECO:0007669"/>
    <property type="project" value="UniProtKB-KW"/>
</dbReference>
<dbReference type="CDD" id="cd16332">
    <property type="entry name" value="Prp-like"/>
    <property type="match status" value="1"/>
</dbReference>
<dbReference type="STRING" id="768704.Desmer_4064"/>
<keyword evidence="3" id="KW-0378">Hydrolase</keyword>
<dbReference type="RefSeq" id="WP_014904804.1">
    <property type="nucleotide sequence ID" value="NC_018515.1"/>
</dbReference>
<evidence type="ECO:0000256" key="5">
    <source>
        <dbReference type="ARBA" id="ARBA00044503"/>
    </source>
</evidence>